<gene>
    <name evidence="6" type="ORF">ACFPOE_02435</name>
</gene>
<organism evidence="6 7">
    <name type="scientific">Caenimonas terrae</name>
    <dbReference type="NCBI Taxonomy" id="696074"/>
    <lineage>
        <taxon>Bacteria</taxon>
        <taxon>Pseudomonadati</taxon>
        <taxon>Pseudomonadota</taxon>
        <taxon>Betaproteobacteria</taxon>
        <taxon>Burkholderiales</taxon>
        <taxon>Comamonadaceae</taxon>
        <taxon>Caenimonas</taxon>
    </lineage>
</organism>
<reference evidence="7" key="1">
    <citation type="journal article" date="2019" name="Int. J. Syst. Evol. Microbiol.">
        <title>The Global Catalogue of Microorganisms (GCM) 10K type strain sequencing project: providing services to taxonomists for standard genome sequencing and annotation.</title>
        <authorList>
            <consortium name="The Broad Institute Genomics Platform"/>
            <consortium name="The Broad Institute Genome Sequencing Center for Infectious Disease"/>
            <person name="Wu L."/>
            <person name="Ma J."/>
        </authorList>
    </citation>
    <scope>NUCLEOTIDE SEQUENCE [LARGE SCALE GENOMIC DNA]</scope>
    <source>
        <strain evidence="7">CCUG 57401</strain>
    </source>
</reference>
<comment type="similarity">
    <text evidence="1">Belongs to the bacterial solute-binding protein 3 family.</text>
</comment>
<dbReference type="Gene3D" id="3.40.190.10">
    <property type="entry name" value="Periplasmic binding protein-like II"/>
    <property type="match status" value="2"/>
</dbReference>
<proteinExistence type="inferred from homology"/>
<dbReference type="SMART" id="SM00062">
    <property type="entry name" value="PBPb"/>
    <property type="match status" value="1"/>
</dbReference>
<dbReference type="EMBL" id="JBHSMF010000002">
    <property type="protein sequence ID" value="MFC5496376.1"/>
    <property type="molecule type" value="Genomic_DNA"/>
</dbReference>
<keyword evidence="7" id="KW-1185">Reference proteome</keyword>
<protein>
    <submittedName>
        <fullName evidence="6">Amino acid ABC transporter substrate-binding protein</fullName>
    </submittedName>
</protein>
<evidence type="ECO:0000259" key="5">
    <source>
        <dbReference type="SMART" id="SM00062"/>
    </source>
</evidence>
<evidence type="ECO:0000256" key="3">
    <source>
        <dbReference type="ARBA" id="ARBA00022729"/>
    </source>
</evidence>
<dbReference type="PANTHER" id="PTHR30085">
    <property type="entry name" value="AMINO ACID ABC TRANSPORTER PERMEASE"/>
    <property type="match status" value="1"/>
</dbReference>
<dbReference type="Proteomes" id="UP001596037">
    <property type="component" value="Unassembled WGS sequence"/>
</dbReference>
<accession>A0ABW0N8R3</accession>
<keyword evidence="3 4" id="KW-0732">Signal</keyword>
<feature type="chain" id="PRO_5046281135" evidence="4">
    <location>
        <begin position="39"/>
        <end position="352"/>
    </location>
</feature>
<dbReference type="PANTHER" id="PTHR30085:SF7">
    <property type="entry name" value="AMINO-ACID ABC TRANSPORTER-BINDING PROTEIN YHDW-RELATED"/>
    <property type="match status" value="1"/>
</dbReference>
<feature type="signal peptide" evidence="4">
    <location>
        <begin position="1"/>
        <end position="38"/>
    </location>
</feature>
<evidence type="ECO:0000256" key="2">
    <source>
        <dbReference type="ARBA" id="ARBA00022448"/>
    </source>
</evidence>
<feature type="domain" description="Solute-binding protein family 3/N-terminal" evidence="5">
    <location>
        <begin position="49"/>
        <end position="277"/>
    </location>
</feature>
<dbReference type="CDD" id="cd13692">
    <property type="entry name" value="PBP2_BztA"/>
    <property type="match status" value="1"/>
</dbReference>
<evidence type="ECO:0000313" key="7">
    <source>
        <dbReference type="Proteomes" id="UP001596037"/>
    </source>
</evidence>
<dbReference type="InterPro" id="IPR051455">
    <property type="entry name" value="Bact_solute-bind_prot3"/>
</dbReference>
<dbReference type="InterPro" id="IPR001638">
    <property type="entry name" value="Solute-binding_3/MltF_N"/>
</dbReference>
<evidence type="ECO:0000256" key="1">
    <source>
        <dbReference type="ARBA" id="ARBA00010333"/>
    </source>
</evidence>
<dbReference type="RefSeq" id="WP_376848399.1">
    <property type="nucleotide sequence ID" value="NZ_JBHSMF010000002.1"/>
</dbReference>
<dbReference type="SUPFAM" id="SSF53850">
    <property type="entry name" value="Periplasmic binding protein-like II"/>
    <property type="match status" value="1"/>
</dbReference>
<dbReference type="Pfam" id="PF00497">
    <property type="entry name" value="SBP_bac_3"/>
    <property type="match status" value="1"/>
</dbReference>
<sequence length="352" mass="37639">MTRNQPETSMTIHSRAHPAIKTLLALAAAAALAAPARADVLDDVKAHGVLKCGVTLAAPGFSAEDNAGKRDGFDVDLCRAIAAATLGDASKIQLVPMDLKTAFAGLPTGAVDVLTHRFTWTQSRDVGGLKFPKVMFYDGQGFAVTKKTRANKVADLNNATICTAQGSTSELIVADYFRAHKMKYKIVTFASQEQAWDAFVAKRCDAAINDRSALAARLTKLSNKDDFKVLAETLSNEPIGPIVAQGQPRWEAVVRFTLNALVAAEELGVNQANVEAQRSSQSPDVQRLLGVTGDFGSKLGLANDYAYNAIKAVGNYGDVWDRNVGPKTPLRLERGRNALVANGGLMMAIPVR</sequence>
<evidence type="ECO:0000256" key="4">
    <source>
        <dbReference type="SAM" id="SignalP"/>
    </source>
</evidence>
<keyword evidence="2" id="KW-0813">Transport</keyword>
<name>A0ABW0N8R3_9BURK</name>
<comment type="caution">
    <text evidence="6">The sequence shown here is derived from an EMBL/GenBank/DDBJ whole genome shotgun (WGS) entry which is preliminary data.</text>
</comment>
<evidence type="ECO:0000313" key="6">
    <source>
        <dbReference type="EMBL" id="MFC5496376.1"/>
    </source>
</evidence>